<dbReference type="Gene3D" id="3.30.450.40">
    <property type="match status" value="1"/>
</dbReference>
<evidence type="ECO:0000256" key="10">
    <source>
        <dbReference type="ARBA" id="ARBA00023163"/>
    </source>
</evidence>
<dbReference type="GO" id="GO:0043565">
    <property type="term" value="F:sequence-specific DNA binding"/>
    <property type="evidence" value="ECO:0007669"/>
    <property type="project" value="InterPro"/>
</dbReference>
<evidence type="ECO:0000313" key="12">
    <source>
        <dbReference type="EMBL" id="PZQ47145.1"/>
    </source>
</evidence>
<comment type="caution">
    <text evidence="12">The sequence shown here is derived from an EMBL/GenBank/DDBJ whole genome shotgun (WGS) entry which is preliminary data.</text>
</comment>
<dbReference type="InterPro" id="IPR002197">
    <property type="entry name" value="HTH_Fis"/>
</dbReference>
<keyword evidence="10" id="KW-0804">Transcription</keyword>
<organism evidence="12 13">
    <name type="scientific">Rhodovulum sulfidophilum</name>
    <name type="common">Rhodobacter sulfidophilus</name>
    <dbReference type="NCBI Taxonomy" id="35806"/>
    <lineage>
        <taxon>Bacteria</taxon>
        <taxon>Pseudomonadati</taxon>
        <taxon>Pseudomonadota</taxon>
        <taxon>Alphaproteobacteria</taxon>
        <taxon>Rhodobacterales</taxon>
        <taxon>Paracoccaceae</taxon>
        <taxon>Rhodovulum</taxon>
    </lineage>
</organism>
<proteinExistence type="predicted"/>
<dbReference type="Gene3D" id="3.40.50.300">
    <property type="entry name" value="P-loop containing nucleotide triphosphate hydrolases"/>
    <property type="match status" value="1"/>
</dbReference>
<dbReference type="SUPFAM" id="SSF55781">
    <property type="entry name" value="GAF domain-like"/>
    <property type="match status" value="1"/>
</dbReference>
<comment type="subunit">
    <text evidence="2">Interacts with sigma-54.</text>
</comment>
<dbReference type="GO" id="GO:0000160">
    <property type="term" value="P:phosphorelay signal transduction system"/>
    <property type="evidence" value="ECO:0007669"/>
    <property type="project" value="UniProtKB-KW"/>
</dbReference>
<evidence type="ECO:0000256" key="6">
    <source>
        <dbReference type="ARBA" id="ARBA00023012"/>
    </source>
</evidence>
<evidence type="ECO:0000256" key="9">
    <source>
        <dbReference type="ARBA" id="ARBA00023159"/>
    </source>
</evidence>
<evidence type="ECO:0000256" key="4">
    <source>
        <dbReference type="ARBA" id="ARBA00022741"/>
    </source>
</evidence>
<dbReference type="InterPro" id="IPR025943">
    <property type="entry name" value="Sigma_54_int_dom_ATP-bd_2"/>
</dbReference>
<dbReference type="InterPro" id="IPR025662">
    <property type="entry name" value="Sigma_54_int_dom_ATP-bd_1"/>
</dbReference>
<dbReference type="PRINTS" id="PR01590">
    <property type="entry name" value="HTHFIS"/>
</dbReference>
<evidence type="ECO:0000313" key="13">
    <source>
        <dbReference type="Proteomes" id="UP000249185"/>
    </source>
</evidence>
<keyword evidence="6" id="KW-0902">Two-component regulatory system</keyword>
<comment type="function">
    <text evidence="1">Required for activation of most nif operons, which are directly involved in nitrogen fixation.</text>
</comment>
<keyword evidence="7" id="KW-0805">Transcription regulation</keyword>
<dbReference type="PROSITE" id="PS00688">
    <property type="entry name" value="SIGMA54_INTERACT_3"/>
    <property type="match status" value="1"/>
</dbReference>
<name>A0A2W5N8P3_RHOSU</name>
<dbReference type="PROSITE" id="PS00675">
    <property type="entry name" value="SIGMA54_INTERACT_1"/>
    <property type="match status" value="1"/>
</dbReference>
<dbReference type="InterPro" id="IPR009057">
    <property type="entry name" value="Homeodomain-like_sf"/>
</dbReference>
<dbReference type="Proteomes" id="UP000249185">
    <property type="component" value="Unassembled WGS sequence"/>
</dbReference>
<keyword evidence="4" id="KW-0547">Nucleotide-binding</keyword>
<dbReference type="SMART" id="SM00382">
    <property type="entry name" value="AAA"/>
    <property type="match status" value="1"/>
</dbReference>
<dbReference type="PANTHER" id="PTHR32071:SF77">
    <property type="entry name" value="TRANSCRIPTIONAL REGULATORY PROTEIN"/>
    <property type="match status" value="1"/>
</dbReference>
<dbReference type="GO" id="GO:0005524">
    <property type="term" value="F:ATP binding"/>
    <property type="evidence" value="ECO:0007669"/>
    <property type="project" value="UniProtKB-KW"/>
</dbReference>
<evidence type="ECO:0000256" key="8">
    <source>
        <dbReference type="ARBA" id="ARBA00023125"/>
    </source>
</evidence>
<dbReference type="SUPFAM" id="SSF52540">
    <property type="entry name" value="P-loop containing nucleoside triphosphate hydrolases"/>
    <property type="match status" value="1"/>
</dbReference>
<dbReference type="InterPro" id="IPR025944">
    <property type="entry name" value="Sigma_54_int_dom_CS"/>
</dbReference>
<dbReference type="InterPro" id="IPR002078">
    <property type="entry name" value="Sigma_54_int"/>
</dbReference>
<dbReference type="InterPro" id="IPR058031">
    <property type="entry name" value="AAA_lid_NorR"/>
</dbReference>
<evidence type="ECO:0000256" key="3">
    <source>
        <dbReference type="ARBA" id="ARBA00015308"/>
    </source>
</evidence>
<keyword evidence="9" id="KW-0010">Activator</keyword>
<dbReference type="CDD" id="cd00009">
    <property type="entry name" value="AAA"/>
    <property type="match status" value="1"/>
</dbReference>
<evidence type="ECO:0000256" key="7">
    <source>
        <dbReference type="ARBA" id="ARBA00023015"/>
    </source>
</evidence>
<dbReference type="EMBL" id="QFPW01000018">
    <property type="protein sequence ID" value="PZQ47145.1"/>
    <property type="molecule type" value="Genomic_DNA"/>
</dbReference>
<dbReference type="InterPro" id="IPR003593">
    <property type="entry name" value="AAA+_ATPase"/>
</dbReference>
<feature type="domain" description="Sigma-54 factor interaction" evidence="11">
    <location>
        <begin position="339"/>
        <end position="565"/>
    </location>
</feature>
<dbReference type="SUPFAM" id="SSF46689">
    <property type="entry name" value="Homeodomain-like"/>
    <property type="match status" value="1"/>
</dbReference>
<dbReference type="PANTHER" id="PTHR32071">
    <property type="entry name" value="TRANSCRIPTIONAL REGULATORY PROTEIN"/>
    <property type="match status" value="1"/>
</dbReference>
<dbReference type="AlphaFoldDB" id="A0A2W5N8P3"/>
<keyword evidence="8" id="KW-0238">DNA-binding</keyword>
<keyword evidence="5" id="KW-0067">ATP-binding</keyword>
<dbReference type="Pfam" id="PF02954">
    <property type="entry name" value="HTH_8"/>
    <property type="match status" value="1"/>
</dbReference>
<evidence type="ECO:0000259" key="11">
    <source>
        <dbReference type="PROSITE" id="PS50045"/>
    </source>
</evidence>
<dbReference type="PROSITE" id="PS00676">
    <property type="entry name" value="SIGMA54_INTERACT_2"/>
    <property type="match status" value="1"/>
</dbReference>
<evidence type="ECO:0000256" key="1">
    <source>
        <dbReference type="ARBA" id="ARBA00002167"/>
    </source>
</evidence>
<dbReference type="InterPro" id="IPR027417">
    <property type="entry name" value="P-loop_NTPase"/>
</dbReference>
<dbReference type="Gene3D" id="1.10.8.60">
    <property type="match status" value="1"/>
</dbReference>
<gene>
    <name evidence="12" type="ORF">DI556_18175</name>
</gene>
<dbReference type="InterPro" id="IPR029016">
    <property type="entry name" value="GAF-like_dom_sf"/>
</dbReference>
<dbReference type="Pfam" id="PF25601">
    <property type="entry name" value="AAA_lid_14"/>
    <property type="match status" value="1"/>
</dbReference>
<sequence length="638" mass="68850">MVRFLPGGKRRVTRARDHIVEIEEVLSGRGAGRDPLVIDSWRRCVTEHGLDPARNCEAFILSEGELRSHRQQSEELIAIARSGLESLYAQVAGQDYVLLLGDAAGVAVEFLGDPHFDKRLRKSGLYLGAEWSEGRAGTCAIGACIASGQALTIHQTDHFDVAHTPLSCTAAPIYDTGGEFAAVLDISLLSSPIEKTSQNLALHLVASTARRIELANLMARTRHEWVLRFSRSPEFLDVDPEAAISLDGSGRIIGMTHIGAQMLARAAGLDWRRPERIVGQPLGRFFEMDVDDLADLTRQRPTRDRMVVARDGERLFAHAIEPQRVRRAPVAPVPKALGALGQGPEIARLQAKALKLARTRLPILIQGETGTGKEFLARALHEASGRAGAFVAVNCAAIPESLIEAELFGHAPGAFTGASPRGRKGLVDEADGGTLFLDEIGDMPLPLQARLLRVLAEGEVAPVGAARPRRVNLRVLSASHRDLPDLVRQGAVREDLYYRLSAATLTLPPLRERADFDWLAARLLNATAEAAAGARLSTAALARLRAHDWPGNLRELSNVLAVAAALCESETILPEDLPETVAAPRLATPAAPERAEATALRAALAASGGNVSAAARRLGIDRTTAHRRMRRLGVERAR</sequence>
<dbReference type="PROSITE" id="PS50045">
    <property type="entry name" value="SIGMA54_INTERACT_4"/>
    <property type="match status" value="1"/>
</dbReference>
<dbReference type="GO" id="GO:0006355">
    <property type="term" value="P:regulation of DNA-templated transcription"/>
    <property type="evidence" value="ECO:0007669"/>
    <property type="project" value="InterPro"/>
</dbReference>
<reference evidence="12 13" key="1">
    <citation type="submission" date="2017-08" db="EMBL/GenBank/DDBJ databases">
        <title>Infants hospitalized years apart are colonized by the same room-sourced microbial strains.</title>
        <authorList>
            <person name="Brooks B."/>
            <person name="Olm M.R."/>
            <person name="Firek B.A."/>
            <person name="Baker R."/>
            <person name="Thomas B.C."/>
            <person name="Morowitz M.J."/>
            <person name="Banfield J.F."/>
        </authorList>
    </citation>
    <scope>NUCLEOTIDE SEQUENCE [LARGE SCALE GENOMIC DNA]</scope>
    <source>
        <strain evidence="12">S2_005_002_R2_34</strain>
    </source>
</reference>
<protein>
    <recommendedName>
        <fullName evidence="3">Nif-specific regulatory protein</fullName>
    </recommendedName>
</protein>
<dbReference type="Pfam" id="PF00158">
    <property type="entry name" value="Sigma54_activat"/>
    <property type="match status" value="1"/>
</dbReference>
<accession>A0A2W5N8P3</accession>
<evidence type="ECO:0000256" key="5">
    <source>
        <dbReference type="ARBA" id="ARBA00022840"/>
    </source>
</evidence>
<dbReference type="FunFam" id="3.40.50.300:FF:000006">
    <property type="entry name" value="DNA-binding transcriptional regulator NtrC"/>
    <property type="match status" value="1"/>
</dbReference>
<dbReference type="Gene3D" id="1.10.10.60">
    <property type="entry name" value="Homeodomain-like"/>
    <property type="match status" value="1"/>
</dbReference>
<evidence type="ECO:0000256" key="2">
    <source>
        <dbReference type="ARBA" id="ARBA00011135"/>
    </source>
</evidence>